<evidence type="ECO:0000313" key="1">
    <source>
        <dbReference type="EMBL" id="RIH87016.1"/>
    </source>
</evidence>
<dbReference type="InterPro" id="IPR023198">
    <property type="entry name" value="PGP-like_dom2"/>
</dbReference>
<dbReference type="PANTHER" id="PTHR18901">
    <property type="entry name" value="2-DEOXYGLUCOSE-6-PHOSPHATE PHOSPHATASE 2"/>
    <property type="match status" value="1"/>
</dbReference>
<dbReference type="Gene3D" id="3.40.50.1000">
    <property type="entry name" value="HAD superfamily/HAD-like"/>
    <property type="match status" value="1"/>
</dbReference>
<gene>
    <name evidence="1" type="ORF">Mlute_01093</name>
</gene>
<dbReference type="SUPFAM" id="SSF56784">
    <property type="entry name" value="HAD-like"/>
    <property type="match status" value="1"/>
</dbReference>
<evidence type="ECO:0000313" key="2">
    <source>
        <dbReference type="Proteomes" id="UP000265800"/>
    </source>
</evidence>
<dbReference type="RefSeq" id="WP_119359758.1">
    <property type="nucleotide sequence ID" value="NZ_QWKZ01000026.1"/>
</dbReference>
<dbReference type="Proteomes" id="UP000265800">
    <property type="component" value="Unassembled WGS sequence"/>
</dbReference>
<dbReference type="NCBIfam" id="TIGR01509">
    <property type="entry name" value="HAD-SF-IA-v3"/>
    <property type="match status" value="1"/>
</dbReference>
<proteinExistence type="predicted"/>
<dbReference type="PANTHER" id="PTHR18901:SF38">
    <property type="entry name" value="PSEUDOURIDINE-5'-PHOSPHATASE"/>
    <property type="match status" value="1"/>
</dbReference>
<dbReference type="InterPro" id="IPR041492">
    <property type="entry name" value="HAD_2"/>
</dbReference>
<dbReference type="SFLD" id="SFLDG01129">
    <property type="entry name" value="C1.5:_HAD__Beta-PGM__Phosphata"/>
    <property type="match status" value="1"/>
</dbReference>
<dbReference type="InterPro" id="IPR006439">
    <property type="entry name" value="HAD-SF_hydro_IA"/>
</dbReference>
<dbReference type="GO" id="GO:0016787">
    <property type="term" value="F:hydrolase activity"/>
    <property type="evidence" value="ECO:0007669"/>
    <property type="project" value="UniProtKB-KW"/>
</dbReference>
<dbReference type="SFLD" id="SFLDS00003">
    <property type="entry name" value="Haloacid_Dehalogenase"/>
    <property type="match status" value="1"/>
</dbReference>
<dbReference type="EC" id="3.1.3.-" evidence="1"/>
<dbReference type="EMBL" id="QWKZ01000026">
    <property type="protein sequence ID" value="RIH87016.1"/>
    <property type="molecule type" value="Genomic_DNA"/>
</dbReference>
<sequence>MQALIFDFDGTILDTESSEFRAWQEVYWTYGAELSLDYWLPFVGNNSLPFDPVGHLEALLGVGLDRAEVEARVERRKAELNRELKPLPGVVEYIEAAQAMGLGLALASSSSRAWVEGHLGRLGLLSAFQVVCTKEDVALTKPDPALFLRAAEALGVRPRQALAIEDSLNGVRAARAAGAFTVAVPNPITRHLDLGEADLLLNRLDDLPLWELVQIARGRRLFPVV</sequence>
<organism evidence="1 2">
    <name type="scientific">Meiothermus luteus</name>
    <dbReference type="NCBI Taxonomy" id="2026184"/>
    <lineage>
        <taxon>Bacteria</taxon>
        <taxon>Thermotogati</taxon>
        <taxon>Deinococcota</taxon>
        <taxon>Deinococci</taxon>
        <taxon>Thermales</taxon>
        <taxon>Thermaceae</taxon>
        <taxon>Meiothermus</taxon>
    </lineage>
</organism>
<dbReference type="Gene3D" id="1.10.150.240">
    <property type="entry name" value="Putative phosphatase, domain 2"/>
    <property type="match status" value="1"/>
</dbReference>
<dbReference type="InterPro" id="IPR023214">
    <property type="entry name" value="HAD_sf"/>
</dbReference>
<accession>A0A399EU33</accession>
<comment type="caution">
    <text evidence="1">The sequence shown here is derived from an EMBL/GenBank/DDBJ whole genome shotgun (WGS) entry which is preliminary data.</text>
</comment>
<dbReference type="AlphaFoldDB" id="A0A399EU33"/>
<keyword evidence="2" id="KW-1185">Reference proteome</keyword>
<dbReference type="SFLD" id="SFLDG01135">
    <property type="entry name" value="C1.5.6:_HAD__Beta-PGM__Phospha"/>
    <property type="match status" value="1"/>
</dbReference>
<name>A0A399EU33_9DEIN</name>
<keyword evidence="1" id="KW-0378">Hydrolase</keyword>
<reference evidence="1 2" key="1">
    <citation type="submission" date="2018-08" db="EMBL/GenBank/DDBJ databases">
        <title>Meiothermus luteus KCTC 52599 genome sequencing project.</title>
        <authorList>
            <person name="Da Costa M.S."/>
            <person name="Albuquerque L."/>
            <person name="Raposo P."/>
            <person name="Froufe H.J.C."/>
            <person name="Barroso C.S."/>
            <person name="Egas C."/>
        </authorList>
    </citation>
    <scope>NUCLEOTIDE SEQUENCE [LARGE SCALE GENOMIC DNA]</scope>
    <source>
        <strain evidence="1 2">KCTC 52599</strain>
    </source>
</reference>
<dbReference type="OrthoDB" id="9797743at2"/>
<dbReference type="InterPro" id="IPR036412">
    <property type="entry name" value="HAD-like_sf"/>
</dbReference>
<dbReference type="PRINTS" id="PR00413">
    <property type="entry name" value="HADHALOGNASE"/>
</dbReference>
<dbReference type="Pfam" id="PF13419">
    <property type="entry name" value="HAD_2"/>
    <property type="match status" value="1"/>
</dbReference>
<protein>
    <submittedName>
        <fullName evidence="1">Phosphorylated carbohydrates phosphatase</fullName>
        <ecNumber evidence="1">3.1.3.-</ecNumber>
    </submittedName>
</protein>